<keyword evidence="5 6" id="KW-0732">Signal</keyword>
<protein>
    <recommendedName>
        <fullName evidence="6">S-protein homolog</fullName>
    </recommendedName>
</protein>
<dbReference type="GO" id="GO:0060320">
    <property type="term" value="P:rejection of self pollen"/>
    <property type="evidence" value="ECO:0007669"/>
    <property type="project" value="UniProtKB-KW"/>
</dbReference>
<gene>
    <name evidence="7" type="ORF">RND81_09G162000</name>
</gene>
<keyword evidence="4 6" id="KW-0964">Secreted</keyword>
<keyword evidence="3 6" id="KW-0713">Self-incompatibility</keyword>
<evidence type="ECO:0000313" key="8">
    <source>
        <dbReference type="Proteomes" id="UP001443914"/>
    </source>
</evidence>
<reference evidence="7" key="1">
    <citation type="submission" date="2024-03" db="EMBL/GenBank/DDBJ databases">
        <title>WGS assembly of Saponaria officinalis var. Norfolk2.</title>
        <authorList>
            <person name="Jenkins J."/>
            <person name="Shu S."/>
            <person name="Grimwood J."/>
            <person name="Barry K."/>
            <person name="Goodstein D."/>
            <person name="Schmutz J."/>
            <person name="Leebens-Mack J."/>
            <person name="Osbourn A."/>
        </authorList>
    </citation>
    <scope>NUCLEOTIDE SEQUENCE [LARGE SCALE GENOMIC DNA]</scope>
    <source>
        <strain evidence="7">JIC</strain>
    </source>
</reference>
<evidence type="ECO:0000256" key="4">
    <source>
        <dbReference type="ARBA" id="ARBA00022525"/>
    </source>
</evidence>
<proteinExistence type="inferred from homology"/>
<dbReference type="AlphaFoldDB" id="A0AAW1IMM6"/>
<dbReference type="PANTHER" id="PTHR31232:SF43">
    <property type="entry name" value="S-PROTEIN HOMOLOG 29-RELATED"/>
    <property type="match status" value="1"/>
</dbReference>
<evidence type="ECO:0000313" key="7">
    <source>
        <dbReference type="EMBL" id="KAK9690899.1"/>
    </source>
</evidence>
<dbReference type="Pfam" id="PF05938">
    <property type="entry name" value="Self-incomp_S1"/>
    <property type="match status" value="1"/>
</dbReference>
<evidence type="ECO:0000256" key="3">
    <source>
        <dbReference type="ARBA" id="ARBA00022471"/>
    </source>
</evidence>
<organism evidence="7 8">
    <name type="scientific">Saponaria officinalis</name>
    <name type="common">Common soapwort</name>
    <name type="synonym">Lychnis saponaria</name>
    <dbReference type="NCBI Taxonomy" id="3572"/>
    <lineage>
        <taxon>Eukaryota</taxon>
        <taxon>Viridiplantae</taxon>
        <taxon>Streptophyta</taxon>
        <taxon>Embryophyta</taxon>
        <taxon>Tracheophyta</taxon>
        <taxon>Spermatophyta</taxon>
        <taxon>Magnoliopsida</taxon>
        <taxon>eudicotyledons</taxon>
        <taxon>Gunneridae</taxon>
        <taxon>Pentapetalae</taxon>
        <taxon>Caryophyllales</taxon>
        <taxon>Caryophyllaceae</taxon>
        <taxon>Caryophylleae</taxon>
        <taxon>Saponaria</taxon>
    </lineage>
</organism>
<dbReference type="PANTHER" id="PTHR31232">
    <property type="match status" value="1"/>
</dbReference>
<evidence type="ECO:0000256" key="1">
    <source>
        <dbReference type="ARBA" id="ARBA00004613"/>
    </source>
</evidence>
<accession>A0AAW1IMM6</accession>
<dbReference type="Proteomes" id="UP001443914">
    <property type="component" value="Unassembled WGS sequence"/>
</dbReference>
<name>A0AAW1IMM6_SAPOF</name>
<evidence type="ECO:0000256" key="2">
    <source>
        <dbReference type="ARBA" id="ARBA00005581"/>
    </source>
</evidence>
<feature type="signal peptide" evidence="6">
    <location>
        <begin position="1"/>
        <end position="24"/>
    </location>
</feature>
<comment type="caution">
    <text evidence="7">The sequence shown here is derived from an EMBL/GenBank/DDBJ whole genome shotgun (WGS) entry which is preliminary data.</text>
</comment>
<dbReference type="GO" id="GO:0005576">
    <property type="term" value="C:extracellular region"/>
    <property type="evidence" value="ECO:0007669"/>
    <property type="project" value="UniProtKB-SubCell"/>
</dbReference>
<dbReference type="InterPro" id="IPR010264">
    <property type="entry name" value="Self-incomp_S1"/>
</dbReference>
<evidence type="ECO:0000256" key="6">
    <source>
        <dbReference type="RuleBase" id="RU367044"/>
    </source>
</evidence>
<keyword evidence="8" id="KW-1185">Reference proteome</keyword>
<dbReference type="EMBL" id="JBDFQZ010000009">
    <property type="protein sequence ID" value="KAK9690899.1"/>
    <property type="molecule type" value="Genomic_DNA"/>
</dbReference>
<comment type="subcellular location">
    <subcellularLocation>
        <location evidence="1 6">Secreted</location>
    </subcellularLocation>
</comment>
<feature type="chain" id="PRO_5043098374" description="S-protein homolog" evidence="6">
    <location>
        <begin position="25"/>
        <end position="137"/>
    </location>
</feature>
<comment type="similarity">
    <text evidence="2 6">Belongs to the plant self-incompatibility (S1) protein family.</text>
</comment>
<sequence length="137" mass="16017">MKKTQVTTVTLMCLILLLSTNCRAKTHVIIVNDLGEGIELTVHCKSKDDDLGLHKLPFKELYEFSFKPNILWPATLFYCSFEWGNELRSFNIYDEKRDYQVCHDKCYWNVYKAGPCLIINDPDVTRCQDWKGNDKES</sequence>
<evidence type="ECO:0000256" key="5">
    <source>
        <dbReference type="ARBA" id="ARBA00022729"/>
    </source>
</evidence>